<dbReference type="Proteomes" id="UP000092695">
    <property type="component" value="Chromosome"/>
</dbReference>
<dbReference type="SUPFAM" id="SSF50341">
    <property type="entry name" value="CheW-like"/>
    <property type="match status" value="1"/>
</dbReference>
<evidence type="ECO:0000259" key="1">
    <source>
        <dbReference type="PROSITE" id="PS50851"/>
    </source>
</evidence>
<reference evidence="2 3" key="1">
    <citation type="submission" date="2016-06" db="EMBL/GenBank/DDBJ databases">
        <title>Complete genome sequence of a deep-branching marine Gamma Proteobacterium Woeseia oceani type strain XK5.</title>
        <authorList>
            <person name="Mu D."/>
            <person name="Du Z."/>
        </authorList>
    </citation>
    <scope>NUCLEOTIDE SEQUENCE [LARGE SCALE GENOMIC DNA]</scope>
    <source>
        <strain evidence="2 3">XK5</strain>
    </source>
</reference>
<dbReference type="GO" id="GO:0006935">
    <property type="term" value="P:chemotaxis"/>
    <property type="evidence" value="ECO:0007669"/>
    <property type="project" value="InterPro"/>
</dbReference>
<dbReference type="Pfam" id="PF01584">
    <property type="entry name" value="CheW"/>
    <property type="match status" value="1"/>
</dbReference>
<feature type="domain" description="CheW-like" evidence="1">
    <location>
        <begin position="40"/>
        <end position="181"/>
    </location>
</feature>
<dbReference type="Gene3D" id="2.30.30.40">
    <property type="entry name" value="SH3 Domains"/>
    <property type="match status" value="1"/>
</dbReference>
<dbReference type="InterPro" id="IPR036061">
    <property type="entry name" value="CheW-like_dom_sf"/>
</dbReference>
<sequence length="187" mass="21152">MSSATDLTALIEQPFDLLQELERRSRVAIAGRGTGDLPEEWVGIGFRIGDERFVASRDEVREVLMLPDSITRVPGSKRWVLGIANLRGHLLPLIDLKLFLGSGRTPLRRVSRVISVNHRDVPAGLVVDEVLGFRRFLDSEYSEEWPETVVRCDRFIRGAYRRGQDVWPVFGLYELLESSSFLQAAAD</sequence>
<dbReference type="PANTHER" id="PTHR22617:SF43">
    <property type="entry name" value="PROTEIN PILI"/>
    <property type="match status" value="1"/>
</dbReference>
<dbReference type="PANTHER" id="PTHR22617">
    <property type="entry name" value="CHEMOTAXIS SENSOR HISTIDINE KINASE-RELATED"/>
    <property type="match status" value="1"/>
</dbReference>
<evidence type="ECO:0000313" key="2">
    <source>
        <dbReference type="EMBL" id="ANO50364.1"/>
    </source>
</evidence>
<proteinExistence type="predicted"/>
<evidence type="ECO:0000313" key="3">
    <source>
        <dbReference type="Proteomes" id="UP000092695"/>
    </source>
</evidence>
<gene>
    <name evidence="2" type="ORF">BA177_03260</name>
</gene>
<dbReference type="Gene3D" id="2.40.50.180">
    <property type="entry name" value="CheA-289, Domain 4"/>
    <property type="match status" value="1"/>
</dbReference>
<dbReference type="PROSITE" id="PS50851">
    <property type="entry name" value="CHEW"/>
    <property type="match status" value="1"/>
</dbReference>
<organism evidence="2 3">
    <name type="scientific">Woeseia oceani</name>
    <dbReference type="NCBI Taxonomy" id="1548547"/>
    <lineage>
        <taxon>Bacteria</taxon>
        <taxon>Pseudomonadati</taxon>
        <taxon>Pseudomonadota</taxon>
        <taxon>Gammaproteobacteria</taxon>
        <taxon>Woeseiales</taxon>
        <taxon>Woeseiaceae</taxon>
        <taxon>Woeseia</taxon>
    </lineage>
</organism>
<keyword evidence="3" id="KW-1185">Reference proteome</keyword>
<dbReference type="InterPro" id="IPR039315">
    <property type="entry name" value="CheW"/>
</dbReference>
<name>A0A193LDA3_9GAMM</name>
<dbReference type="GO" id="GO:0005829">
    <property type="term" value="C:cytosol"/>
    <property type="evidence" value="ECO:0007669"/>
    <property type="project" value="TreeGrafter"/>
</dbReference>
<dbReference type="EMBL" id="CP016268">
    <property type="protein sequence ID" value="ANO50364.1"/>
    <property type="molecule type" value="Genomic_DNA"/>
</dbReference>
<protein>
    <recommendedName>
        <fullName evidence="1">CheW-like domain-containing protein</fullName>
    </recommendedName>
</protein>
<dbReference type="GO" id="GO:0007165">
    <property type="term" value="P:signal transduction"/>
    <property type="evidence" value="ECO:0007669"/>
    <property type="project" value="InterPro"/>
</dbReference>
<dbReference type="STRING" id="1548547.BA177_03260"/>
<dbReference type="KEGG" id="woc:BA177_03260"/>
<dbReference type="RefSeq" id="WP_068612787.1">
    <property type="nucleotide sequence ID" value="NZ_CP016268.1"/>
</dbReference>
<dbReference type="SMART" id="SM00260">
    <property type="entry name" value="CheW"/>
    <property type="match status" value="1"/>
</dbReference>
<dbReference type="AlphaFoldDB" id="A0A193LDA3"/>
<accession>A0A193LDA3</accession>
<dbReference type="OrthoDB" id="5298045at2"/>
<dbReference type="InterPro" id="IPR002545">
    <property type="entry name" value="CheW-lke_dom"/>
</dbReference>